<dbReference type="RefSeq" id="WP_151567273.1">
    <property type="nucleotide sequence ID" value="NZ_WBMT01000022.1"/>
</dbReference>
<dbReference type="AlphaFoldDB" id="A0A6H9YBT6"/>
<accession>A0A6H9YBT6</accession>
<dbReference type="InterPro" id="IPR016181">
    <property type="entry name" value="Acyl_CoA_acyltransferase"/>
</dbReference>
<evidence type="ECO:0000259" key="3">
    <source>
        <dbReference type="PROSITE" id="PS51186"/>
    </source>
</evidence>
<comment type="caution">
    <text evidence="4">The sequence shown here is derived from an EMBL/GenBank/DDBJ whole genome shotgun (WGS) entry which is preliminary data.</text>
</comment>
<keyword evidence="5" id="KW-1185">Reference proteome</keyword>
<dbReference type="Gene3D" id="3.40.630.30">
    <property type="match status" value="1"/>
</dbReference>
<dbReference type="SUPFAM" id="SSF55729">
    <property type="entry name" value="Acyl-CoA N-acyltransferases (Nat)"/>
    <property type="match status" value="1"/>
</dbReference>
<sequence length="154" mass="17390">MIVRPATVDDIPELTRLRELLFRRLADSDNPAPAWEWREQFAMDMKERLGGRELGVFVVDGDDGDLAACGIGVVQYRLPTPYQANALAGYVLGMVTDPAYRGQGYARLVMKELLTWFEENDVARVELHATPEAAPLYRSMGFRDHQIALTWHAP</sequence>
<dbReference type="PANTHER" id="PTHR43877">
    <property type="entry name" value="AMINOALKYLPHOSPHONATE N-ACETYLTRANSFERASE-RELATED-RELATED"/>
    <property type="match status" value="1"/>
</dbReference>
<dbReference type="Proteomes" id="UP000468735">
    <property type="component" value="Unassembled WGS sequence"/>
</dbReference>
<evidence type="ECO:0000313" key="5">
    <source>
        <dbReference type="Proteomes" id="UP000468735"/>
    </source>
</evidence>
<reference evidence="4 5" key="1">
    <citation type="submission" date="2019-09" db="EMBL/GenBank/DDBJ databases">
        <title>Actinomadura physcomitrii sp. nov., a novel actinomycete isolated from moss [Physcomitrium sphaericum (Ludw) Fuernr].</title>
        <authorList>
            <person name="Zhuang X."/>
            <person name="Liu C."/>
        </authorList>
    </citation>
    <scope>NUCLEOTIDE SEQUENCE [LARGE SCALE GENOMIC DNA]</scope>
    <source>
        <strain evidence="4 5">HMC1</strain>
    </source>
</reference>
<proteinExistence type="predicted"/>
<dbReference type="PANTHER" id="PTHR43877:SF2">
    <property type="entry name" value="AMINOALKYLPHOSPHONATE N-ACETYLTRANSFERASE-RELATED"/>
    <property type="match status" value="1"/>
</dbReference>
<name>A0A6H9YBT6_9ACTN</name>
<evidence type="ECO:0000256" key="2">
    <source>
        <dbReference type="ARBA" id="ARBA00023315"/>
    </source>
</evidence>
<keyword evidence="1 4" id="KW-0808">Transferase</keyword>
<evidence type="ECO:0000313" key="4">
    <source>
        <dbReference type="EMBL" id="KAB2342475.1"/>
    </source>
</evidence>
<dbReference type="OrthoDB" id="5243104at2"/>
<keyword evidence="2" id="KW-0012">Acyltransferase</keyword>
<gene>
    <name evidence="4" type="ORF">F8566_38700</name>
</gene>
<dbReference type="EMBL" id="WBMT01000022">
    <property type="protein sequence ID" value="KAB2342475.1"/>
    <property type="molecule type" value="Genomic_DNA"/>
</dbReference>
<dbReference type="InterPro" id="IPR050832">
    <property type="entry name" value="Bact_Acetyltransf"/>
</dbReference>
<organism evidence="4 5">
    <name type="scientific">Actinomadura rudentiformis</name>
    <dbReference type="NCBI Taxonomy" id="359158"/>
    <lineage>
        <taxon>Bacteria</taxon>
        <taxon>Bacillati</taxon>
        <taxon>Actinomycetota</taxon>
        <taxon>Actinomycetes</taxon>
        <taxon>Streptosporangiales</taxon>
        <taxon>Thermomonosporaceae</taxon>
        <taxon>Actinomadura</taxon>
    </lineage>
</organism>
<dbReference type="InterPro" id="IPR000182">
    <property type="entry name" value="GNAT_dom"/>
</dbReference>
<dbReference type="PROSITE" id="PS51186">
    <property type="entry name" value="GNAT"/>
    <property type="match status" value="1"/>
</dbReference>
<protein>
    <submittedName>
        <fullName evidence="4">GNAT family N-acetyltransferase</fullName>
    </submittedName>
</protein>
<feature type="domain" description="N-acetyltransferase" evidence="3">
    <location>
        <begin position="1"/>
        <end position="154"/>
    </location>
</feature>
<evidence type="ECO:0000256" key="1">
    <source>
        <dbReference type="ARBA" id="ARBA00022679"/>
    </source>
</evidence>
<dbReference type="GO" id="GO:0016747">
    <property type="term" value="F:acyltransferase activity, transferring groups other than amino-acyl groups"/>
    <property type="evidence" value="ECO:0007669"/>
    <property type="project" value="InterPro"/>
</dbReference>
<dbReference type="CDD" id="cd04301">
    <property type="entry name" value="NAT_SF"/>
    <property type="match status" value="1"/>
</dbReference>
<dbReference type="Pfam" id="PF00583">
    <property type="entry name" value="Acetyltransf_1"/>
    <property type="match status" value="1"/>
</dbReference>